<keyword evidence="2" id="KW-0378">Hydrolase</keyword>
<keyword evidence="3" id="KW-1185">Reference proteome</keyword>
<reference evidence="2 3" key="1">
    <citation type="submission" date="2024-03" db="EMBL/GenBank/DDBJ databases">
        <authorList>
            <person name="Jo J.-H."/>
        </authorList>
    </citation>
    <scope>NUCLEOTIDE SEQUENCE [LARGE SCALE GENOMIC DNA]</scope>
    <source>
        <strain evidence="2 3">PS1R-30</strain>
    </source>
</reference>
<dbReference type="RefSeq" id="WP_339588949.1">
    <property type="nucleotide sequence ID" value="NZ_JBBHJZ010000005.1"/>
</dbReference>
<dbReference type="Proteomes" id="UP001361239">
    <property type="component" value="Unassembled WGS sequence"/>
</dbReference>
<dbReference type="InterPro" id="IPR036420">
    <property type="entry name" value="BRCT_dom_sf"/>
</dbReference>
<dbReference type="PANTHER" id="PTHR30231">
    <property type="entry name" value="DNA POLYMERASE III SUBUNIT EPSILON"/>
    <property type="match status" value="1"/>
</dbReference>
<dbReference type="InterPro" id="IPR012337">
    <property type="entry name" value="RNaseH-like_sf"/>
</dbReference>
<comment type="caution">
    <text evidence="2">The sequence shown here is derived from an EMBL/GenBank/DDBJ whole genome shotgun (WGS) entry which is preliminary data.</text>
</comment>
<protein>
    <submittedName>
        <fullName evidence="2">3'-5' exonuclease</fullName>
        <ecNumber evidence="2">3.1.-.-</ecNumber>
    </submittedName>
</protein>
<name>A0ABU8S0Z5_9SPHN</name>
<dbReference type="GO" id="GO:0004527">
    <property type="term" value="F:exonuclease activity"/>
    <property type="evidence" value="ECO:0007669"/>
    <property type="project" value="UniProtKB-KW"/>
</dbReference>
<keyword evidence="2" id="KW-0540">Nuclease</keyword>
<dbReference type="CDD" id="cd06130">
    <property type="entry name" value="DNA_pol_III_epsilon_like"/>
    <property type="match status" value="1"/>
</dbReference>
<feature type="domain" description="Exonuclease" evidence="1">
    <location>
        <begin position="22"/>
        <end position="184"/>
    </location>
</feature>
<dbReference type="InterPro" id="IPR013520">
    <property type="entry name" value="Ribonucl_H"/>
</dbReference>
<evidence type="ECO:0000313" key="3">
    <source>
        <dbReference type="Proteomes" id="UP001361239"/>
    </source>
</evidence>
<dbReference type="InterPro" id="IPR036397">
    <property type="entry name" value="RNaseH_sf"/>
</dbReference>
<dbReference type="SUPFAM" id="SSF53098">
    <property type="entry name" value="Ribonuclease H-like"/>
    <property type="match status" value="1"/>
</dbReference>
<dbReference type="PANTHER" id="PTHR30231:SF42">
    <property type="entry name" value="EXONUCLEASE"/>
    <property type="match status" value="1"/>
</dbReference>
<organism evidence="2 3">
    <name type="scientific">Novosphingobium anseongense</name>
    <dbReference type="NCBI Taxonomy" id="3133436"/>
    <lineage>
        <taxon>Bacteria</taxon>
        <taxon>Pseudomonadati</taxon>
        <taxon>Pseudomonadota</taxon>
        <taxon>Alphaproteobacteria</taxon>
        <taxon>Sphingomonadales</taxon>
        <taxon>Sphingomonadaceae</taxon>
        <taxon>Novosphingobium</taxon>
    </lineage>
</organism>
<sequence length="299" mass="32376">MEIIELERSISLAAPGDATELDFVVVDVETACSRVSSICQIGIVGFRDGREVFDFETLVDPLDHFSSFNTRIHGITEDHVAGKPTFGDVHAIVNRHLGGRVTVAHSYFDKGALGAACRVHGRDVVETTWLDSVRVAKRAWPQLSSHKLNVLSRYLGIKHKHHDALSDARAAGYVVVKAIDHTGIPLADWLKPANPRGGKAPKPATEGPLKGQRIAILGAARDGALGHWLSARGARVVASVGTTSTMLVVSSDQPFGRYFHASAPYRRALELQQAGGSIEIVSEEELTKRLDLDPRSTGR</sequence>
<gene>
    <name evidence="2" type="ORF">WG901_20305</name>
</gene>
<dbReference type="SMART" id="SM00479">
    <property type="entry name" value="EXOIII"/>
    <property type="match status" value="1"/>
</dbReference>
<dbReference type="EC" id="3.1.-.-" evidence="2"/>
<keyword evidence="2" id="KW-0269">Exonuclease</keyword>
<dbReference type="EMBL" id="JBBHJZ010000005">
    <property type="protein sequence ID" value="MEJ5979007.1"/>
    <property type="molecule type" value="Genomic_DNA"/>
</dbReference>
<evidence type="ECO:0000259" key="1">
    <source>
        <dbReference type="SMART" id="SM00479"/>
    </source>
</evidence>
<dbReference type="Gene3D" id="3.30.420.10">
    <property type="entry name" value="Ribonuclease H-like superfamily/Ribonuclease H"/>
    <property type="match status" value="1"/>
</dbReference>
<accession>A0ABU8S0Z5</accession>
<evidence type="ECO:0000313" key="2">
    <source>
        <dbReference type="EMBL" id="MEJ5979007.1"/>
    </source>
</evidence>
<proteinExistence type="predicted"/>
<dbReference type="Pfam" id="PF00929">
    <property type="entry name" value="RNase_T"/>
    <property type="match status" value="1"/>
</dbReference>
<dbReference type="Gene3D" id="3.40.50.10190">
    <property type="entry name" value="BRCT domain"/>
    <property type="match status" value="1"/>
</dbReference>